<gene>
    <name evidence="2" type="ORF">BD310DRAFT_914223</name>
</gene>
<accession>A0A4Q9NCM8</accession>
<dbReference type="EMBL" id="ML145085">
    <property type="protein sequence ID" value="TBU65189.1"/>
    <property type="molecule type" value="Genomic_DNA"/>
</dbReference>
<dbReference type="Proteomes" id="UP000292082">
    <property type="component" value="Unassembled WGS sequence"/>
</dbReference>
<protein>
    <submittedName>
        <fullName evidence="2">Uncharacterized protein</fullName>
    </submittedName>
</protein>
<evidence type="ECO:0000313" key="2">
    <source>
        <dbReference type="EMBL" id="TBU65189.1"/>
    </source>
</evidence>
<dbReference type="AlphaFoldDB" id="A0A4Q9NCM8"/>
<evidence type="ECO:0000313" key="3">
    <source>
        <dbReference type="Proteomes" id="UP000292082"/>
    </source>
</evidence>
<name>A0A4Q9NCM8_9APHY</name>
<sequence>MMEHDCHSTNNNTTMTPAIPSTPKPMASTISPSTPLYAVAWWNSAIPMDRANTPEKRAPTAASLPTQSSSMNLMAGTPCASGENLARDPAIAPKMAPNASDVNAPTRLRYQNGGWSLIVTPHLSAISPSQDGMRVQDSVTMTGIRKQGRE</sequence>
<keyword evidence="3" id="KW-1185">Reference proteome</keyword>
<proteinExistence type="predicted"/>
<feature type="compositionally biased region" description="Polar residues" evidence="1">
    <location>
        <begin position="63"/>
        <end position="72"/>
    </location>
</feature>
<organism evidence="2 3">
    <name type="scientific">Dichomitus squalens</name>
    <dbReference type="NCBI Taxonomy" id="114155"/>
    <lineage>
        <taxon>Eukaryota</taxon>
        <taxon>Fungi</taxon>
        <taxon>Dikarya</taxon>
        <taxon>Basidiomycota</taxon>
        <taxon>Agaricomycotina</taxon>
        <taxon>Agaricomycetes</taxon>
        <taxon>Polyporales</taxon>
        <taxon>Polyporaceae</taxon>
        <taxon>Dichomitus</taxon>
    </lineage>
</organism>
<evidence type="ECO:0000256" key="1">
    <source>
        <dbReference type="SAM" id="MobiDB-lite"/>
    </source>
</evidence>
<feature type="region of interest" description="Disordered" evidence="1">
    <location>
        <begin position="1"/>
        <end position="29"/>
    </location>
</feature>
<reference evidence="2 3" key="1">
    <citation type="submission" date="2019-01" db="EMBL/GenBank/DDBJ databases">
        <title>Draft genome sequences of three monokaryotic isolates of the white-rot basidiomycete fungus Dichomitus squalens.</title>
        <authorList>
            <consortium name="DOE Joint Genome Institute"/>
            <person name="Lopez S.C."/>
            <person name="Andreopoulos B."/>
            <person name="Pangilinan J."/>
            <person name="Lipzen A."/>
            <person name="Riley R."/>
            <person name="Ahrendt S."/>
            <person name="Ng V."/>
            <person name="Barry K."/>
            <person name="Daum C."/>
            <person name="Grigoriev I.V."/>
            <person name="Hilden K.S."/>
            <person name="Makela M.R."/>
            <person name="de Vries R.P."/>
        </authorList>
    </citation>
    <scope>NUCLEOTIDE SEQUENCE [LARGE SCALE GENOMIC DNA]</scope>
    <source>
        <strain evidence="2 3">CBS 464.89</strain>
    </source>
</reference>
<feature type="region of interest" description="Disordered" evidence="1">
    <location>
        <begin position="51"/>
        <end position="80"/>
    </location>
</feature>